<dbReference type="SUPFAM" id="SSF88659">
    <property type="entry name" value="Sigma3 and sigma4 domains of RNA polymerase sigma factors"/>
    <property type="match status" value="1"/>
</dbReference>
<dbReference type="STRING" id="1330534.L323_18555"/>
<proteinExistence type="predicted"/>
<dbReference type="RefSeq" id="WP_020817082.1">
    <property type="nucleotide sequence ID" value="NZ_ATAY01000094.1"/>
</dbReference>
<evidence type="ECO:0000313" key="2">
    <source>
        <dbReference type="Proteomes" id="UP000016860"/>
    </source>
</evidence>
<reference evidence="1 2" key="1">
    <citation type="journal article" date="2013" name="Genome Announc.">
        <title>Draft Genome Sequence of the Cellulolytic Bacterium Clostridium papyrosolvens C7 (ATCC 700395).</title>
        <authorList>
            <person name="Zepeda V."/>
            <person name="Dassa B."/>
            <person name="Borovok I."/>
            <person name="Lamed R."/>
            <person name="Bayer E.A."/>
            <person name="Cate J.H."/>
        </authorList>
    </citation>
    <scope>NUCLEOTIDE SEQUENCE [LARGE SCALE GENOMIC DNA]</scope>
    <source>
        <strain evidence="1 2">C7</strain>
    </source>
</reference>
<dbReference type="InterPro" id="IPR010861">
    <property type="entry name" value="DUF1492"/>
</dbReference>
<dbReference type="PATRIC" id="fig|1330534.3.peg.3682"/>
<dbReference type="Proteomes" id="UP000016860">
    <property type="component" value="Unassembled WGS sequence"/>
</dbReference>
<dbReference type="EMBL" id="ATAY01000094">
    <property type="protein sequence ID" value="EPR08121.1"/>
    <property type="molecule type" value="Genomic_DNA"/>
</dbReference>
<gene>
    <name evidence="1" type="ORF">L323_18555</name>
</gene>
<dbReference type="InterPro" id="IPR013324">
    <property type="entry name" value="RNA_pol_sigma_r3/r4-like"/>
</dbReference>
<dbReference type="AlphaFoldDB" id="U4QX19"/>
<evidence type="ECO:0008006" key="3">
    <source>
        <dbReference type="Google" id="ProtNLM"/>
    </source>
</evidence>
<evidence type="ECO:0000313" key="1">
    <source>
        <dbReference type="EMBL" id="EPR08121.1"/>
    </source>
</evidence>
<dbReference type="Gene3D" id="1.20.140.160">
    <property type="match status" value="1"/>
</dbReference>
<accession>U4QX19</accession>
<protein>
    <recommendedName>
        <fullName evidence="3">DUF1492 domain-containing protein</fullName>
    </recommendedName>
</protein>
<sequence length="140" mass="16384">MNAKTYLGQAYRMNLRINNQLEQLEQLKALTSKITSSFGKERVSCTKEKSPMENAIIKIVVAEDEINRTIDRFIDLKVEISSNIQKLDNFENRILLELRYLCFNTWEEIAAKMNYRTSYIYKIHNRALKAMEKVMLGGKV</sequence>
<name>U4QX19_9FIRM</name>
<dbReference type="OrthoDB" id="3242975at2"/>
<dbReference type="Pfam" id="PF07374">
    <property type="entry name" value="DUF1492"/>
    <property type="match status" value="1"/>
</dbReference>
<comment type="caution">
    <text evidence="1">The sequence shown here is derived from an EMBL/GenBank/DDBJ whole genome shotgun (WGS) entry which is preliminary data.</text>
</comment>
<organism evidence="1 2">
    <name type="scientific">Ruminiclostridium papyrosolvens C7</name>
    <dbReference type="NCBI Taxonomy" id="1330534"/>
    <lineage>
        <taxon>Bacteria</taxon>
        <taxon>Bacillati</taxon>
        <taxon>Bacillota</taxon>
        <taxon>Clostridia</taxon>
        <taxon>Eubacteriales</taxon>
        <taxon>Oscillospiraceae</taxon>
        <taxon>Ruminiclostridium</taxon>
    </lineage>
</organism>